<dbReference type="AlphaFoldDB" id="A0A7G9GTJ1"/>
<dbReference type="CDD" id="cd04301">
    <property type="entry name" value="NAT_SF"/>
    <property type="match status" value="1"/>
</dbReference>
<dbReference type="PROSITE" id="PS51186">
    <property type="entry name" value="GNAT"/>
    <property type="match status" value="1"/>
</dbReference>
<evidence type="ECO:0000259" key="1">
    <source>
        <dbReference type="PROSITE" id="PS51186"/>
    </source>
</evidence>
<evidence type="ECO:0000313" key="3">
    <source>
        <dbReference type="Proteomes" id="UP000515856"/>
    </source>
</evidence>
<keyword evidence="2" id="KW-0808">Transferase</keyword>
<organism evidence="2 3">
    <name type="scientific">[Eubacterium] hominis</name>
    <dbReference type="NCBI Taxonomy" id="2764325"/>
    <lineage>
        <taxon>Bacteria</taxon>
        <taxon>Bacillati</taxon>
        <taxon>Bacillota</taxon>
        <taxon>Erysipelotrichia</taxon>
        <taxon>Erysipelotrichales</taxon>
        <taxon>Erysipelotrichaceae</taxon>
        <taxon>Amedibacillus</taxon>
    </lineage>
</organism>
<gene>
    <name evidence="2" type="ORF">H9Q80_09380</name>
</gene>
<sequence length="210" mass="24573">MNKITLRTIQKKDFSRIQKMIKQAWKYEEMSSPKTADHMAKAFLSSCLCNQTFTAVAVNAQDQAIGVIMGNDRKHHHCPLKYRIRQIQSILSLFLHKEGRRIAMMFKDISVIDSELLKESKMEYDGEIAFFVMDEAYRGKGIGKQLFIALQEYMKNANVEKYFLYTDTSCNYPFYEHQGLIRRGEKEHAFHINGQKAIMSFFIYDNLNDL</sequence>
<protein>
    <submittedName>
        <fullName evidence="2">GNAT family N-acetyltransferase</fullName>
    </submittedName>
</protein>
<feature type="domain" description="N-acetyltransferase" evidence="1">
    <location>
        <begin position="4"/>
        <end position="204"/>
    </location>
</feature>
<accession>A0A7G9GTJ1</accession>
<dbReference type="InterPro" id="IPR016181">
    <property type="entry name" value="Acyl_CoA_acyltransferase"/>
</dbReference>
<dbReference type="EMBL" id="CP060636">
    <property type="protein sequence ID" value="QNM14123.1"/>
    <property type="molecule type" value="Genomic_DNA"/>
</dbReference>
<dbReference type="InterPro" id="IPR000182">
    <property type="entry name" value="GNAT_dom"/>
</dbReference>
<evidence type="ECO:0000313" key="2">
    <source>
        <dbReference type="EMBL" id="QNM14123.1"/>
    </source>
</evidence>
<dbReference type="Gene3D" id="3.40.630.30">
    <property type="match status" value="1"/>
</dbReference>
<reference evidence="2 3" key="1">
    <citation type="submission" date="2020-08" db="EMBL/GenBank/DDBJ databases">
        <authorList>
            <person name="Liu C."/>
            <person name="Sun Q."/>
        </authorList>
    </citation>
    <scope>NUCLEOTIDE SEQUENCE [LARGE SCALE GENOMIC DNA]</scope>
    <source>
        <strain evidence="2 3">NSJ-61</strain>
    </source>
</reference>
<dbReference type="SUPFAM" id="SSF55729">
    <property type="entry name" value="Acyl-CoA N-acyltransferases (Nat)"/>
    <property type="match status" value="1"/>
</dbReference>
<keyword evidence="3" id="KW-1185">Reference proteome</keyword>
<dbReference type="Pfam" id="PF00583">
    <property type="entry name" value="Acetyltransf_1"/>
    <property type="match status" value="1"/>
</dbReference>
<dbReference type="Proteomes" id="UP000515856">
    <property type="component" value="Chromosome"/>
</dbReference>
<name>A0A7G9GTJ1_9FIRM</name>
<dbReference type="GO" id="GO:0016747">
    <property type="term" value="F:acyltransferase activity, transferring groups other than amino-acyl groups"/>
    <property type="evidence" value="ECO:0007669"/>
    <property type="project" value="InterPro"/>
</dbReference>
<proteinExistence type="predicted"/>
<dbReference type="KEGG" id="ehn:H9Q80_09380"/>
<dbReference type="RefSeq" id="WP_117454840.1">
    <property type="nucleotide sequence ID" value="NZ_CP060636.1"/>
</dbReference>